<proteinExistence type="predicted"/>
<comment type="caution">
    <text evidence="2">The sequence shown here is derived from an EMBL/GenBank/DDBJ whole genome shotgun (WGS) entry which is preliminary data.</text>
</comment>
<name>A0A1V2A7H7_9BACI</name>
<gene>
    <name evidence="2" type="ORF">BTO28_09430</name>
</gene>
<dbReference type="AlphaFoldDB" id="A0A1V2A7H7"/>
<organism evidence="2 3">
    <name type="scientific">Domibacillus epiphyticus</name>
    <dbReference type="NCBI Taxonomy" id="1714355"/>
    <lineage>
        <taxon>Bacteria</taxon>
        <taxon>Bacillati</taxon>
        <taxon>Bacillota</taxon>
        <taxon>Bacilli</taxon>
        <taxon>Bacillales</taxon>
        <taxon>Bacillaceae</taxon>
        <taxon>Domibacillus</taxon>
    </lineage>
</organism>
<protein>
    <submittedName>
        <fullName evidence="2">Uncharacterized protein</fullName>
    </submittedName>
</protein>
<sequence length="84" mass="9572">MIFIPLLMTIYSFILAIYVWVIRPDGVTIGFLANSILGIFICIILSLFIKVQNKKLKLLLVSANFILMLILVLQWVALFGFQNP</sequence>
<keyword evidence="3" id="KW-1185">Reference proteome</keyword>
<feature type="transmembrane region" description="Helical" evidence="1">
    <location>
        <begin position="5"/>
        <end position="23"/>
    </location>
</feature>
<dbReference type="EMBL" id="MSFI01000013">
    <property type="protein sequence ID" value="OMP66948.1"/>
    <property type="molecule type" value="Genomic_DNA"/>
</dbReference>
<keyword evidence="1" id="KW-1133">Transmembrane helix</keyword>
<evidence type="ECO:0000256" key="1">
    <source>
        <dbReference type="SAM" id="Phobius"/>
    </source>
</evidence>
<evidence type="ECO:0000313" key="2">
    <source>
        <dbReference type="EMBL" id="OMP66948.1"/>
    </source>
</evidence>
<dbReference type="Proteomes" id="UP000188613">
    <property type="component" value="Unassembled WGS sequence"/>
</dbReference>
<feature type="transmembrane region" description="Helical" evidence="1">
    <location>
        <begin position="29"/>
        <end position="49"/>
    </location>
</feature>
<keyword evidence="1" id="KW-0812">Transmembrane</keyword>
<evidence type="ECO:0000313" key="3">
    <source>
        <dbReference type="Proteomes" id="UP000188613"/>
    </source>
</evidence>
<accession>A0A1V2A7H7</accession>
<keyword evidence="1" id="KW-0472">Membrane</keyword>
<reference evidence="2 3" key="1">
    <citation type="submission" date="2016-12" db="EMBL/GenBank/DDBJ databases">
        <title>Domibacillus sp. SAB 38T whole genome sequencing.</title>
        <authorList>
            <person name="Verma A."/>
            <person name="Ojha A.K."/>
            <person name="Krishnamurthi S."/>
        </authorList>
    </citation>
    <scope>NUCLEOTIDE SEQUENCE [LARGE SCALE GENOMIC DNA]</scope>
    <source>
        <strain evidence="2 3">SAB 38</strain>
    </source>
</reference>
<feature type="transmembrane region" description="Helical" evidence="1">
    <location>
        <begin position="58"/>
        <end position="81"/>
    </location>
</feature>